<dbReference type="EMBL" id="LKAM01000003">
    <property type="protein sequence ID" value="KUM49173.1"/>
    <property type="molecule type" value="Genomic_DNA"/>
</dbReference>
<feature type="chain" id="PRO_5007152051" evidence="1">
    <location>
        <begin position="22"/>
        <end position="59"/>
    </location>
</feature>
<comment type="caution">
    <text evidence="2">The sequence shown here is derived from an EMBL/GenBank/DDBJ whole genome shotgun (WGS) entry which is preliminary data.</text>
</comment>
<reference evidence="2" key="1">
    <citation type="journal article" date="2015" name="Genome Biol. Evol.">
        <title>Organellar Genomes of White Spruce (Picea glauca): Assembly and Annotation.</title>
        <authorList>
            <person name="Jackman S.D."/>
            <person name="Warren R.L."/>
            <person name="Gibb E.A."/>
            <person name="Vandervalk B.P."/>
            <person name="Mohamadi H."/>
            <person name="Chu J."/>
            <person name="Raymond A."/>
            <person name="Pleasance S."/>
            <person name="Coope R."/>
            <person name="Wildung M.R."/>
            <person name="Ritland C.E."/>
            <person name="Bousquet J."/>
            <person name="Jones S.J."/>
            <person name="Bohlmann J."/>
            <person name="Birol I."/>
        </authorList>
    </citation>
    <scope>NUCLEOTIDE SEQUENCE [LARGE SCALE GENOMIC DNA]</scope>
    <source>
        <tissue evidence="2">Flushing bud</tissue>
    </source>
</reference>
<evidence type="ECO:0000313" key="2">
    <source>
        <dbReference type="EMBL" id="KUM49173.1"/>
    </source>
</evidence>
<accession>A0A117NHZ6</accession>
<name>A0A117NHZ6_PICGL</name>
<gene>
    <name evidence="2" type="ORF">ABT39_MTgene3722</name>
</gene>
<keyword evidence="2" id="KW-0496">Mitochondrion</keyword>
<dbReference type="AlphaFoldDB" id="A0A117NHZ6"/>
<proteinExistence type="predicted"/>
<sequence>MVQIQPFKVSLLRSLLQSLLASVPNPELGSAEIDDIGYNLLPPLRSFFYRLRMRKMKFW</sequence>
<protein>
    <submittedName>
        <fullName evidence="2">Uncharacterized protein</fullName>
    </submittedName>
</protein>
<evidence type="ECO:0000256" key="1">
    <source>
        <dbReference type="SAM" id="SignalP"/>
    </source>
</evidence>
<geneLocation type="mitochondrion" evidence="2"/>
<keyword evidence="1" id="KW-0732">Signal</keyword>
<organism evidence="2">
    <name type="scientific">Picea glauca</name>
    <name type="common">White spruce</name>
    <name type="synonym">Pinus glauca</name>
    <dbReference type="NCBI Taxonomy" id="3330"/>
    <lineage>
        <taxon>Eukaryota</taxon>
        <taxon>Viridiplantae</taxon>
        <taxon>Streptophyta</taxon>
        <taxon>Embryophyta</taxon>
        <taxon>Tracheophyta</taxon>
        <taxon>Spermatophyta</taxon>
        <taxon>Pinopsida</taxon>
        <taxon>Pinidae</taxon>
        <taxon>Conifers I</taxon>
        <taxon>Pinales</taxon>
        <taxon>Pinaceae</taxon>
        <taxon>Picea</taxon>
    </lineage>
</organism>
<feature type="signal peptide" evidence="1">
    <location>
        <begin position="1"/>
        <end position="21"/>
    </location>
</feature>